<feature type="domain" description="AMP-binding enzyme C-terminal" evidence="4">
    <location>
        <begin position="465"/>
        <end position="540"/>
    </location>
</feature>
<evidence type="ECO:0000259" key="4">
    <source>
        <dbReference type="Pfam" id="PF13193"/>
    </source>
</evidence>
<dbReference type="Proteomes" id="UP001211689">
    <property type="component" value="Unassembled WGS sequence"/>
</dbReference>
<gene>
    <name evidence="5" type="ORF">NNO07_27465</name>
</gene>
<dbReference type="PROSITE" id="PS00455">
    <property type="entry name" value="AMP_BINDING"/>
    <property type="match status" value="1"/>
</dbReference>
<dbReference type="InterPro" id="IPR025110">
    <property type="entry name" value="AMP-bd_C"/>
</dbReference>
<dbReference type="InterPro" id="IPR042099">
    <property type="entry name" value="ANL_N_sf"/>
</dbReference>
<sequence>MNHQSYTRGRQDKDLLAMTIGAAFDATVAKFPEREALVVRHQGLRYSWTELAEAVDLHARALLALGLNSGDRLGIWAPNCAEWCITQFASAKIGAILVNINPAYRSSELEYALKQSGCRWVICADAFKTSDYHAMFLGLVPELAAAEPGSLNCERLPELRGVVSLAAKPPAAFLPWAELQQRAGEVSVEALAERQASLQFDDPINIQYTSGTTGFPKGATLSHYNILNNGYMVGESLGLTEQDRLVIPVPLYHCFGMVMGNLGCVTHGSTMIYPGDAFDPLTTLRAVSEEKATALYGVPTMFIAELDHPQRGEFDLSSLRTGIMAGATCPIEVMRRVINEMHMSEVQIAYGMTETSPVSLQTGPDDELELRVTTVGRTQPHLESKIVDAEGRIVPRGTIGELCTRGYSVMLGYWNNPQATTDSIDPGRWMHTGDLASMDENGYVCIVGRSKDMIIRGGENIYPRELEEFFFTHPAVADVQVIGIPCSKYGEELVAWIKFHPGHTATEDELRAWAKERIAHFKVPRFFRFVDAFPMTVTGKIQKFRMREISIEELTPAKEGKVTAIR</sequence>
<dbReference type="SUPFAM" id="SSF56801">
    <property type="entry name" value="Acetyl-CoA synthetase-like"/>
    <property type="match status" value="1"/>
</dbReference>
<evidence type="ECO:0000256" key="1">
    <source>
        <dbReference type="ARBA" id="ARBA00006432"/>
    </source>
</evidence>
<dbReference type="PANTHER" id="PTHR43201">
    <property type="entry name" value="ACYL-COA SYNTHETASE"/>
    <property type="match status" value="1"/>
</dbReference>
<dbReference type="InterPro" id="IPR045851">
    <property type="entry name" value="AMP-bd_C_sf"/>
</dbReference>
<evidence type="ECO:0000256" key="2">
    <source>
        <dbReference type="ARBA" id="ARBA00022598"/>
    </source>
</evidence>
<evidence type="ECO:0000259" key="3">
    <source>
        <dbReference type="Pfam" id="PF00501"/>
    </source>
</evidence>
<dbReference type="CDD" id="cd05917">
    <property type="entry name" value="FACL_like_2"/>
    <property type="match status" value="1"/>
</dbReference>
<dbReference type="InterPro" id="IPR000873">
    <property type="entry name" value="AMP-dep_synth/lig_dom"/>
</dbReference>
<name>A0ABT4YD31_METRE</name>
<proteinExistence type="inferred from homology"/>
<keyword evidence="2" id="KW-0436">Ligase</keyword>
<dbReference type="Gene3D" id="3.30.300.30">
    <property type="match status" value="1"/>
</dbReference>
<dbReference type="NCBIfam" id="NF009233">
    <property type="entry name" value="PRK12583.1"/>
    <property type="match status" value="1"/>
</dbReference>
<dbReference type="Gene3D" id="3.40.50.12780">
    <property type="entry name" value="N-terminal domain of ligase-like"/>
    <property type="match status" value="1"/>
</dbReference>
<organism evidence="5 6">
    <name type="scientific">Metapseudomonas resinovorans</name>
    <name type="common">Pseudomonas resinovorans</name>
    <dbReference type="NCBI Taxonomy" id="53412"/>
    <lineage>
        <taxon>Bacteria</taxon>
        <taxon>Pseudomonadati</taxon>
        <taxon>Pseudomonadota</taxon>
        <taxon>Gammaproteobacteria</taxon>
        <taxon>Pseudomonadales</taxon>
        <taxon>Pseudomonadaceae</taxon>
        <taxon>Metapseudomonas</taxon>
    </lineage>
</organism>
<dbReference type="EMBL" id="JANEWF010000069">
    <property type="protein sequence ID" value="MDA8486815.1"/>
    <property type="molecule type" value="Genomic_DNA"/>
</dbReference>
<feature type="domain" description="AMP-dependent synthetase/ligase" evidence="3">
    <location>
        <begin position="24"/>
        <end position="414"/>
    </location>
</feature>
<evidence type="ECO:0000313" key="5">
    <source>
        <dbReference type="EMBL" id="MDA8486815.1"/>
    </source>
</evidence>
<dbReference type="PANTHER" id="PTHR43201:SF5">
    <property type="entry name" value="MEDIUM-CHAIN ACYL-COA LIGASE ACSF2, MITOCHONDRIAL"/>
    <property type="match status" value="1"/>
</dbReference>
<protein>
    <submittedName>
        <fullName evidence="5">AMP-binding protein</fullName>
    </submittedName>
</protein>
<dbReference type="InterPro" id="IPR020845">
    <property type="entry name" value="AMP-binding_CS"/>
</dbReference>
<accession>A0ABT4YD31</accession>
<comment type="similarity">
    <text evidence="1">Belongs to the ATP-dependent AMP-binding enzyme family.</text>
</comment>
<dbReference type="Pfam" id="PF13193">
    <property type="entry name" value="AMP-binding_C"/>
    <property type="match status" value="1"/>
</dbReference>
<evidence type="ECO:0000313" key="6">
    <source>
        <dbReference type="Proteomes" id="UP001211689"/>
    </source>
</evidence>
<comment type="caution">
    <text evidence="5">The sequence shown here is derived from an EMBL/GenBank/DDBJ whole genome shotgun (WGS) entry which is preliminary data.</text>
</comment>
<dbReference type="RefSeq" id="WP_271472587.1">
    <property type="nucleotide sequence ID" value="NZ_JANEWF010000069.1"/>
</dbReference>
<dbReference type="Pfam" id="PF00501">
    <property type="entry name" value="AMP-binding"/>
    <property type="match status" value="1"/>
</dbReference>
<keyword evidence="6" id="KW-1185">Reference proteome</keyword>
<reference evidence="5 6" key="1">
    <citation type="submission" date="2022-07" db="EMBL/GenBank/DDBJ databases">
        <title>Genome Analysis of Selected Gammaproteobacteria from Nigerian Food snails.</title>
        <authorList>
            <person name="Okafor A.C."/>
        </authorList>
    </citation>
    <scope>NUCLEOTIDE SEQUENCE [LARGE SCALE GENOMIC DNA]</scope>
    <source>
        <strain evidence="5 6">Awg 2</strain>
    </source>
</reference>